<dbReference type="AlphaFoldDB" id="A0A9P9E5X4"/>
<sequence>MRKGKTRSCRSMMYGAVTPGRLVLRRDSGDGVVFFFSLFTLEAVASLPRWFMSLGFSQTLETKEQNVLITTFVEGTSFKLDGGMAETFAWSGSKIIYLFSLLLPFYDEQGQISVAKWNWKAGVVKIRVIGWLHSQTRRRKRTQYVWKTAELA</sequence>
<accession>A0A9P9E5X4</accession>
<keyword evidence="3" id="KW-1185">Reference proteome</keyword>
<dbReference type="EMBL" id="JAGMUU010000019">
    <property type="protein sequence ID" value="KAH7131513.1"/>
    <property type="molecule type" value="Genomic_DNA"/>
</dbReference>
<comment type="caution">
    <text evidence="2">The sequence shown here is derived from an EMBL/GenBank/DDBJ whole genome shotgun (WGS) entry which is preliminary data.</text>
</comment>
<keyword evidence="1" id="KW-1133">Transmembrane helix</keyword>
<dbReference type="Proteomes" id="UP000717696">
    <property type="component" value="Unassembled WGS sequence"/>
</dbReference>
<name>A0A9P9E5X4_9HYPO</name>
<organism evidence="2 3">
    <name type="scientific">Dactylonectria estremocensis</name>
    <dbReference type="NCBI Taxonomy" id="1079267"/>
    <lineage>
        <taxon>Eukaryota</taxon>
        <taxon>Fungi</taxon>
        <taxon>Dikarya</taxon>
        <taxon>Ascomycota</taxon>
        <taxon>Pezizomycotina</taxon>
        <taxon>Sordariomycetes</taxon>
        <taxon>Hypocreomycetidae</taxon>
        <taxon>Hypocreales</taxon>
        <taxon>Nectriaceae</taxon>
        <taxon>Dactylonectria</taxon>
    </lineage>
</organism>
<protein>
    <submittedName>
        <fullName evidence="2">Uncharacterized protein</fullName>
    </submittedName>
</protein>
<feature type="transmembrane region" description="Helical" evidence="1">
    <location>
        <begin position="31"/>
        <end position="51"/>
    </location>
</feature>
<keyword evidence="1" id="KW-0812">Transmembrane</keyword>
<proteinExistence type="predicted"/>
<evidence type="ECO:0000313" key="3">
    <source>
        <dbReference type="Proteomes" id="UP000717696"/>
    </source>
</evidence>
<keyword evidence="1" id="KW-0472">Membrane</keyword>
<evidence type="ECO:0000256" key="1">
    <source>
        <dbReference type="SAM" id="Phobius"/>
    </source>
</evidence>
<evidence type="ECO:0000313" key="2">
    <source>
        <dbReference type="EMBL" id="KAH7131513.1"/>
    </source>
</evidence>
<feature type="transmembrane region" description="Helical" evidence="1">
    <location>
        <begin position="88"/>
        <end position="106"/>
    </location>
</feature>
<reference evidence="2" key="1">
    <citation type="journal article" date="2021" name="Nat. Commun.">
        <title>Genetic determinants of endophytism in the Arabidopsis root mycobiome.</title>
        <authorList>
            <person name="Mesny F."/>
            <person name="Miyauchi S."/>
            <person name="Thiergart T."/>
            <person name="Pickel B."/>
            <person name="Atanasova L."/>
            <person name="Karlsson M."/>
            <person name="Huettel B."/>
            <person name="Barry K.W."/>
            <person name="Haridas S."/>
            <person name="Chen C."/>
            <person name="Bauer D."/>
            <person name="Andreopoulos W."/>
            <person name="Pangilinan J."/>
            <person name="LaButti K."/>
            <person name="Riley R."/>
            <person name="Lipzen A."/>
            <person name="Clum A."/>
            <person name="Drula E."/>
            <person name="Henrissat B."/>
            <person name="Kohler A."/>
            <person name="Grigoriev I.V."/>
            <person name="Martin F.M."/>
            <person name="Hacquard S."/>
        </authorList>
    </citation>
    <scope>NUCLEOTIDE SEQUENCE</scope>
    <source>
        <strain evidence="2">MPI-CAGE-AT-0021</strain>
    </source>
</reference>
<gene>
    <name evidence="2" type="ORF">B0J13DRAFT_105528</name>
</gene>